<keyword evidence="4 6" id="KW-0689">Ribosomal protein</keyword>
<evidence type="ECO:0000313" key="8">
    <source>
        <dbReference type="EMBL" id="OGC86780.1"/>
    </source>
</evidence>
<dbReference type="AlphaFoldDB" id="A0A1F4XYJ0"/>
<keyword evidence="5 6" id="KW-0687">Ribonucleoprotein</keyword>
<dbReference type="InterPro" id="IPR012340">
    <property type="entry name" value="NA-bd_OB-fold"/>
</dbReference>
<comment type="subunit">
    <text evidence="6">Part of the 30S ribosomal subunit.</text>
</comment>
<evidence type="ECO:0000256" key="7">
    <source>
        <dbReference type="RuleBase" id="RU003872"/>
    </source>
</evidence>
<dbReference type="Proteomes" id="UP000178585">
    <property type="component" value="Unassembled WGS sequence"/>
</dbReference>
<evidence type="ECO:0000256" key="6">
    <source>
        <dbReference type="HAMAP-Rule" id="MF_01345"/>
    </source>
</evidence>
<dbReference type="GO" id="GO:0019843">
    <property type="term" value="F:rRNA binding"/>
    <property type="evidence" value="ECO:0007669"/>
    <property type="project" value="UniProtKB-UniRule"/>
</dbReference>
<organism evidence="8 9">
    <name type="scientific">Candidatus Adlerbacteria bacterium RIFCSPLOWO2_01_FULL_54_21b</name>
    <dbReference type="NCBI Taxonomy" id="1797245"/>
    <lineage>
        <taxon>Bacteria</taxon>
        <taxon>Candidatus Adleribacteriota</taxon>
    </lineage>
</organism>
<dbReference type="GO" id="GO:0003735">
    <property type="term" value="F:structural constituent of ribosome"/>
    <property type="evidence" value="ECO:0007669"/>
    <property type="project" value="UniProtKB-UniRule"/>
</dbReference>
<dbReference type="PANTHER" id="PTHR10744">
    <property type="entry name" value="40S RIBOSOMAL PROTEIN S11 FAMILY MEMBER"/>
    <property type="match status" value="1"/>
</dbReference>
<sequence length="83" mass="9666">MYMEKTTQKKELRGVVVSDKMQDTAVVAVSRYVKHSKYKKYMKKTSKFSVHNPGNMAKEGDMVTIRQTRPLSKTKYFEIVSDK</sequence>
<dbReference type="STRING" id="1797245.A2949_00920"/>
<evidence type="ECO:0000256" key="2">
    <source>
        <dbReference type="ARBA" id="ARBA00022730"/>
    </source>
</evidence>
<evidence type="ECO:0000256" key="3">
    <source>
        <dbReference type="ARBA" id="ARBA00022884"/>
    </source>
</evidence>
<dbReference type="EMBL" id="MEWZ01000014">
    <property type="protein sequence ID" value="OGC86780.1"/>
    <property type="molecule type" value="Genomic_DNA"/>
</dbReference>
<dbReference type="InterPro" id="IPR019979">
    <property type="entry name" value="Ribosomal_uS17_CS"/>
</dbReference>
<dbReference type="GO" id="GO:0006412">
    <property type="term" value="P:translation"/>
    <property type="evidence" value="ECO:0007669"/>
    <property type="project" value="UniProtKB-UniRule"/>
</dbReference>
<dbReference type="NCBIfam" id="TIGR03635">
    <property type="entry name" value="uS17_bact"/>
    <property type="match status" value="1"/>
</dbReference>
<evidence type="ECO:0000256" key="4">
    <source>
        <dbReference type="ARBA" id="ARBA00022980"/>
    </source>
</evidence>
<proteinExistence type="inferred from homology"/>
<comment type="similarity">
    <text evidence="1 6 7">Belongs to the universal ribosomal protein uS17 family.</text>
</comment>
<keyword evidence="2 6" id="KW-0699">rRNA-binding</keyword>
<dbReference type="HAMAP" id="MF_01345_B">
    <property type="entry name" value="Ribosomal_uS17_B"/>
    <property type="match status" value="1"/>
</dbReference>
<dbReference type="InterPro" id="IPR000266">
    <property type="entry name" value="Ribosomal_uS17"/>
</dbReference>
<accession>A0A1F4XYJ0</accession>
<dbReference type="PANTHER" id="PTHR10744:SF1">
    <property type="entry name" value="SMALL RIBOSOMAL SUBUNIT PROTEIN US17M"/>
    <property type="match status" value="1"/>
</dbReference>
<dbReference type="PROSITE" id="PS00056">
    <property type="entry name" value="RIBOSOMAL_S17"/>
    <property type="match status" value="1"/>
</dbReference>
<dbReference type="PRINTS" id="PR00973">
    <property type="entry name" value="RIBOSOMALS17"/>
</dbReference>
<dbReference type="CDD" id="cd00364">
    <property type="entry name" value="Ribosomal_uS17"/>
    <property type="match status" value="1"/>
</dbReference>
<comment type="function">
    <text evidence="6">One of the primary rRNA binding proteins, it binds specifically to the 5'-end of 16S ribosomal RNA.</text>
</comment>
<protein>
    <recommendedName>
        <fullName evidence="6">Small ribosomal subunit protein uS17</fullName>
    </recommendedName>
</protein>
<evidence type="ECO:0000256" key="5">
    <source>
        <dbReference type="ARBA" id="ARBA00023274"/>
    </source>
</evidence>
<keyword evidence="3 6" id="KW-0694">RNA-binding</keyword>
<dbReference type="InterPro" id="IPR019984">
    <property type="entry name" value="Ribosomal_uS17_bact/chlr"/>
</dbReference>
<evidence type="ECO:0000256" key="1">
    <source>
        <dbReference type="ARBA" id="ARBA00010254"/>
    </source>
</evidence>
<dbReference type="Pfam" id="PF00366">
    <property type="entry name" value="Ribosomal_S17"/>
    <property type="match status" value="1"/>
</dbReference>
<name>A0A1F4XYJ0_9BACT</name>
<comment type="caution">
    <text evidence="8">The sequence shown here is derived from an EMBL/GenBank/DDBJ whole genome shotgun (WGS) entry which is preliminary data.</text>
</comment>
<gene>
    <name evidence="6" type="primary">rpsQ</name>
    <name evidence="8" type="ORF">A2949_00920</name>
</gene>
<dbReference type="SUPFAM" id="SSF50249">
    <property type="entry name" value="Nucleic acid-binding proteins"/>
    <property type="match status" value="1"/>
</dbReference>
<dbReference type="NCBIfam" id="NF004123">
    <property type="entry name" value="PRK05610.1"/>
    <property type="match status" value="1"/>
</dbReference>
<evidence type="ECO:0000313" key="9">
    <source>
        <dbReference type="Proteomes" id="UP000178585"/>
    </source>
</evidence>
<dbReference type="Gene3D" id="2.40.50.140">
    <property type="entry name" value="Nucleic acid-binding proteins"/>
    <property type="match status" value="1"/>
</dbReference>
<reference evidence="8 9" key="1">
    <citation type="journal article" date="2016" name="Nat. Commun.">
        <title>Thousands of microbial genomes shed light on interconnected biogeochemical processes in an aquifer system.</title>
        <authorList>
            <person name="Anantharaman K."/>
            <person name="Brown C.T."/>
            <person name="Hug L.A."/>
            <person name="Sharon I."/>
            <person name="Castelle C.J."/>
            <person name="Probst A.J."/>
            <person name="Thomas B.C."/>
            <person name="Singh A."/>
            <person name="Wilkins M.J."/>
            <person name="Karaoz U."/>
            <person name="Brodie E.L."/>
            <person name="Williams K.H."/>
            <person name="Hubbard S.S."/>
            <person name="Banfield J.F."/>
        </authorList>
    </citation>
    <scope>NUCLEOTIDE SEQUENCE [LARGE SCALE GENOMIC DNA]</scope>
</reference>
<dbReference type="GO" id="GO:0022627">
    <property type="term" value="C:cytosolic small ribosomal subunit"/>
    <property type="evidence" value="ECO:0007669"/>
    <property type="project" value="UniProtKB-UniRule"/>
</dbReference>